<dbReference type="PROSITE" id="PS50883">
    <property type="entry name" value="EAL"/>
    <property type="match status" value="1"/>
</dbReference>
<feature type="domain" description="EAL" evidence="4">
    <location>
        <begin position="448"/>
        <end position="696"/>
    </location>
</feature>
<dbReference type="EMBL" id="FPBO01000063">
    <property type="protein sequence ID" value="SFV17355.1"/>
    <property type="molecule type" value="Genomic_DNA"/>
</dbReference>
<dbReference type="Gene3D" id="3.30.70.270">
    <property type="match status" value="1"/>
</dbReference>
<dbReference type="InterPro" id="IPR029787">
    <property type="entry name" value="Nucleotide_cyclase"/>
</dbReference>
<dbReference type="InterPro" id="IPR025751">
    <property type="entry name" value="RsbRD_N_dom"/>
</dbReference>
<dbReference type="SUPFAM" id="SSF55073">
    <property type="entry name" value="Nucleotide cyclase"/>
    <property type="match status" value="1"/>
</dbReference>
<dbReference type="Gene3D" id="3.20.20.450">
    <property type="entry name" value="EAL domain"/>
    <property type="match status" value="1"/>
</dbReference>
<protein>
    <submittedName>
        <fullName evidence="6">PAS domain S-box-containing protein/diguanylate cyclase (GGDEF) domain-containing protein</fullName>
    </submittedName>
</protein>
<dbReference type="GO" id="GO:0003824">
    <property type="term" value="F:catalytic activity"/>
    <property type="evidence" value="ECO:0007669"/>
    <property type="project" value="UniProtKB-ARBA"/>
</dbReference>
<organism evidence="6 7">
    <name type="scientific">Pseudoduganella namucuonensis</name>
    <dbReference type="NCBI Taxonomy" id="1035707"/>
    <lineage>
        <taxon>Bacteria</taxon>
        <taxon>Pseudomonadati</taxon>
        <taxon>Pseudomonadota</taxon>
        <taxon>Betaproteobacteria</taxon>
        <taxon>Burkholderiales</taxon>
        <taxon>Oxalobacteraceae</taxon>
        <taxon>Telluria group</taxon>
        <taxon>Pseudoduganella</taxon>
    </lineage>
</organism>
<dbReference type="STRING" id="1035707.SAMN05216552_10636"/>
<dbReference type="PROSITE" id="PS50887">
    <property type="entry name" value="GGDEF"/>
    <property type="match status" value="1"/>
</dbReference>
<accession>A0A1I7M5Z6</accession>
<dbReference type="SMART" id="SM00052">
    <property type="entry name" value="EAL"/>
    <property type="match status" value="1"/>
</dbReference>
<dbReference type="SUPFAM" id="SSF141868">
    <property type="entry name" value="EAL domain-like"/>
    <property type="match status" value="1"/>
</dbReference>
<evidence type="ECO:0000259" key="5">
    <source>
        <dbReference type="PROSITE" id="PS50887"/>
    </source>
</evidence>
<dbReference type="RefSeq" id="WP_093561355.1">
    <property type="nucleotide sequence ID" value="NZ_FPBO01000063.1"/>
</dbReference>
<dbReference type="InterPro" id="IPR013656">
    <property type="entry name" value="PAS_4"/>
</dbReference>
<dbReference type="FunFam" id="3.30.70.270:FF:000001">
    <property type="entry name" value="Diguanylate cyclase domain protein"/>
    <property type="match status" value="1"/>
</dbReference>
<dbReference type="SUPFAM" id="SSF55785">
    <property type="entry name" value="PYP-like sensor domain (PAS domain)"/>
    <property type="match status" value="1"/>
</dbReference>
<dbReference type="InterPro" id="IPR035919">
    <property type="entry name" value="EAL_sf"/>
</dbReference>
<keyword evidence="7" id="KW-1185">Reference proteome</keyword>
<sequence>MKLSEFIRSNLPAILDTWEKFAKEIPSARDLDTAALRDHAVGILHTIASDLDRPQSPAEQVAKSKGRGPRGPLPTEAELHGAERVTSGFNVNDALSEFRALRASVLRLWFATNPVQGEDGSDEITRFNEAIDQALTESLERLSEEQNRQTRLFSALLSSSPDLNFIMQGDGAILYANKSFARLYGMSTTEIIRKNLFDLCTVGAQELRRHVDNLNASGRVYRGEIPCIPPVSDGAATHEGLLIPVLDDAGGLEAIACTARDVSERKAVEDRARRDANYDALTGLPNRSLFHDRLERDVKRAARAEMPLALLFIDLDGFKDVNDRLGHAAGDELLRQAAQRVKGCVRDMDTVARLGGDEFTVILAEVRRTSHVEILAQQILDELAKPFSVLGSDAQVSGSVGITLFPQDASSSEDLIRNADQAMYAAKAAGRNRFGFFTIGMRNAAWARLRVIDEMRHALRERQLCLHYQPIVDLASERIVKAEAQLRWQHPQSGLMSAAEFIGLAEETGLISEFGAWVQDEASAHAERWRGLGAAAFQIAIHKSAAELILTASKGSWTEIRDDGILIEIKEDVLLNSSPAVRARLERLRKRGGQLAIDDFGVGYASMSHLKKFGVDYLKIDRSFINAVTNQPDSRMFVESVIAMGHKLGLQVIAEGVETAGQKDWLRTAGCDLAQGYFFSEPLPPLDFEQLLMADAA</sequence>
<dbReference type="Pfam" id="PF00990">
    <property type="entry name" value="GGDEF"/>
    <property type="match status" value="1"/>
</dbReference>
<evidence type="ECO:0000259" key="2">
    <source>
        <dbReference type="PROSITE" id="PS50112"/>
    </source>
</evidence>
<gene>
    <name evidence="6" type="ORF">SAMN05216552_10636</name>
</gene>
<dbReference type="CDD" id="cd00130">
    <property type="entry name" value="PAS"/>
    <property type="match status" value="1"/>
</dbReference>
<dbReference type="InterPro" id="IPR000700">
    <property type="entry name" value="PAS-assoc_C"/>
</dbReference>
<dbReference type="InterPro" id="IPR000160">
    <property type="entry name" value="GGDEF_dom"/>
</dbReference>
<feature type="domain" description="PAC" evidence="3">
    <location>
        <begin position="221"/>
        <end position="274"/>
    </location>
</feature>
<dbReference type="PANTHER" id="PTHR44757">
    <property type="entry name" value="DIGUANYLATE CYCLASE DGCP"/>
    <property type="match status" value="1"/>
</dbReference>
<evidence type="ECO:0000313" key="6">
    <source>
        <dbReference type="EMBL" id="SFV17355.1"/>
    </source>
</evidence>
<evidence type="ECO:0000313" key="7">
    <source>
        <dbReference type="Proteomes" id="UP000199391"/>
    </source>
</evidence>
<feature type="domain" description="PAS" evidence="2">
    <location>
        <begin position="149"/>
        <end position="197"/>
    </location>
</feature>
<dbReference type="InterPro" id="IPR043128">
    <property type="entry name" value="Rev_trsase/Diguanyl_cyclase"/>
</dbReference>
<dbReference type="PROSITE" id="PS50112">
    <property type="entry name" value="PAS"/>
    <property type="match status" value="1"/>
</dbReference>
<dbReference type="InterPro" id="IPR035965">
    <property type="entry name" value="PAS-like_dom_sf"/>
</dbReference>
<reference evidence="7" key="1">
    <citation type="submission" date="2016-10" db="EMBL/GenBank/DDBJ databases">
        <authorList>
            <person name="Varghese N."/>
            <person name="Submissions S."/>
        </authorList>
    </citation>
    <scope>NUCLEOTIDE SEQUENCE [LARGE SCALE GENOMIC DNA]</scope>
    <source>
        <strain evidence="7">CGMCC 1.11014</strain>
    </source>
</reference>
<dbReference type="OrthoDB" id="9176779at2"/>
<dbReference type="CDD" id="cd01949">
    <property type="entry name" value="GGDEF"/>
    <property type="match status" value="1"/>
</dbReference>
<evidence type="ECO:0000259" key="3">
    <source>
        <dbReference type="PROSITE" id="PS50113"/>
    </source>
</evidence>
<dbReference type="PANTHER" id="PTHR44757:SF2">
    <property type="entry name" value="BIOFILM ARCHITECTURE MAINTENANCE PROTEIN MBAA"/>
    <property type="match status" value="1"/>
</dbReference>
<proteinExistence type="predicted"/>
<evidence type="ECO:0000256" key="1">
    <source>
        <dbReference type="SAM" id="MobiDB-lite"/>
    </source>
</evidence>
<dbReference type="NCBIfam" id="TIGR00254">
    <property type="entry name" value="GGDEF"/>
    <property type="match status" value="1"/>
</dbReference>
<dbReference type="InterPro" id="IPR001633">
    <property type="entry name" value="EAL_dom"/>
</dbReference>
<dbReference type="CDD" id="cd01948">
    <property type="entry name" value="EAL"/>
    <property type="match status" value="1"/>
</dbReference>
<dbReference type="Pfam" id="PF08448">
    <property type="entry name" value="PAS_4"/>
    <property type="match status" value="1"/>
</dbReference>
<dbReference type="InterPro" id="IPR000014">
    <property type="entry name" value="PAS"/>
</dbReference>
<dbReference type="PROSITE" id="PS50113">
    <property type="entry name" value="PAC"/>
    <property type="match status" value="1"/>
</dbReference>
<feature type="domain" description="GGDEF" evidence="5">
    <location>
        <begin position="306"/>
        <end position="439"/>
    </location>
</feature>
<dbReference type="SMART" id="SM00091">
    <property type="entry name" value="PAS"/>
    <property type="match status" value="1"/>
</dbReference>
<dbReference type="Gene3D" id="3.30.450.20">
    <property type="entry name" value="PAS domain"/>
    <property type="match status" value="1"/>
</dbReference>
<feature type="region of interest" description="Disordered" evidence="1">
    <location>
        <begin position="48"/>
        <end position="76"/>
    </location>
</feature>
<evidence type="ECO:0000259" key="4">
    <source>
        <dbReference type="PROSITE" id="PS50883"/>
    </source>
</evidence>
<dbReference type="Pfam" id="PF00563">
    <property type="entry name" value="EAL"/>
    <property type="match status" value="1"/>
</dbReference>
<dbReference type="NCBIfam" id="TIGR00229">
    <property type="entry name" value="sensory_box"/>
    <property type="match status" value="1"/>
</dbReference>
<name>A0A1I7M5Z6_9BURK</name>
<dbReference type="SMART" id="SM00267">
    <property type="entry name" value="GGDEF"/>
    <property type="match status" value="1"/>
</dbReference>
<dbReference type="AlphaFoldDB" id="A0A1I7M5Z6"/>
<dbReference type="InterPro" id="IPR052155">
    <property type="entry name" value="Biofilm_reg_signaling"/>
</dbReference>
<dbReference type="Pfam" id="PF14361">
    <property type="entry name" value="RsbRD_N"/>
    <property type="match status" value="1"/>
</dbReference>
<dbReference type="Proteomes" id="UP000199391">
    <property type="component" value="Unassembled WGS sequence"/>
</dbReference>